<evidence type="ECO:0000256" key="7">
    <source>
        <dbReference type="ARBA" id="ARBA00022982"/>
    </source>
</evidence>
<keyword evidence="5" id="KW-0679">Respiratory chain</keyword>
<keyword evidence="16" id="KW-1185">Reference proteome</keyword>
<dbReference type="OrthoDB" id="531329at2759"/>
<evidence type="ECO:0000256" key="4">
    <source>
        <dbReference type="ARBA" id="ARBA00021009"/>
    </source>
</evidence>
<keyword evidence="5" id="KW-0813">Transport</keyword>
<evidence type="ECO:0000256" key="5">
    <source>
        <dbReference type="ARBA" id="ARBA00022660"/>
    </source>
</evidence>
<evidence type="ECO:0000256" key="3">
    <source>
        <dbReference type="ARBA" id="ARBA00012944"/>
    </source>
</evidence>
<evidence type="ECO:0000256" key="14">
    <source>
        <dbReference type="SAM" id="Phobius"/>
    </source>
</evidence>
<keyword evidence="7" id="KW-0249">Electron transport</keyword>
<reference evidence="15" key="2">
    <citation type="submission" date="2025-09" db="UniProtKB">
        <authorList>
            <consortium name="Ensembl"/>
        </authorList>
    </citation>
    <scope>IDENTIFICATION</scope>
</reference>
<evidence type="ECO:0000256" key="9">
    <source>
        <dbReference type="ARBA" id="ARBA00023027"/>
    </source>
</evidence>
<accession>A0A8C4ULR0</accession>
<proteinExistence type="inferred from homology"/>
<dbReference type="AlphaFoldDB" id="A0A8C4ULR0"/>
<dbReference type="Ensembl" id="ENSFTIT00000015095.1">
    <property type="protein sequence ID" value="ENSFTIP00000014479.1"/>
    <property type="gene ID" value="ENSFTIG00000009626.1"/>
</dbReference>
<sequence>MTQPLLPIYLTIFLAYALPILIAIAFPTLVEQKVLSYIQARKGPKIVGPFGLLQPVADGVKLFTKEPIQPSTSSPLLFTLTPVLALLLAISI</sequence>
<evidence type="ECO:0000313" key="15">
    <source>
        <dbReference type="Ensembl" id="ENSFTIP00000014479.1"/>
    </source>
</evidence>
<protein>
    <recommendedName>
        <fullName evidence="4">NADH-ubiquinone oxidoreductase chain 1</fullName>
        <ecNumber evidence="3">7.1.1.2</ecNumber>
    </recommendedName>
    <alternativeName>
        <fullName evidence="11">NADH dehydrogenase subunit 1</fullName>
    </alternativeName>
</protein>
<dbReference type="OMA" id="IKEPIYP"/>
<evidence type="ECO:0000256" key="6">
    <source>
        <dbReference type="ARBA" id="ARBA00022692"/>
    </source>
</evidence>
<comment type="similarity">
    <text evidence="2 13">Belongs to the complex I subunit 1 family.</text>
</comment>
<comment type="catalytic activity">
    <reaction evidence="12">
        <text>a ubiquinone + NADH + 5 H(+)(in) = a ubiquinol + NAD(+) + 4 H(+)(out)</text>
        <dbReference type="Rhea" id="RHEA:29091"/>
        <dbReference type="Rhea" id="RHEA-COMP:9565"/>
        <dbReference type="Rhea" id="RHEA-COMP:9566"/>
        <dbReference type="ChEBI" id="CHEBI:15378"/>
        <dbReference type="ChEBI" id="CHEBI:16389"/>
        <dbReference type="ChEBI" id="CHEBI:17976"/>
        <dbReference type="ChEBI" id="CHEBI:57540"/>
        <dbReference type="ChEBI" id="CHEBI:57945"/>
        <dbReference type="EC" id="7.1.1.2"/>
    </reaction>
</comment>
<dbReference type="GO" id="GO:0005743">
    <property type="term" value="C:mitochondrial inner membrane"/>
    <property type="evidence" value="ECO:0007669"/>
    <property type="project" value="UniProtKB-SubCell"/>
</dbReference>
<evidence type="ECO:0000256" key="10">
    <source>
        <dbReference type="ARBA" id="ARBA00023136"/>
    </source>
</evidence>
<feature type="transmembrane region" description="Helical" evidence="14">
    <location>
        <begin position="6"/>
        <end position="30"/>
    </location>
</feature>
<evidence type="ECO:0000256" key="2">
    <source>
        <dbReference type="ARBA" id="ARBA00010535"/>
    </source>
</evidence>
<keyword evidence="6 13" id="KW-0812">Transmembrane</keyword>
<dbReference type="GO" id="GO:0008137">
    <property type="term" value="F:NADH dehydrogenase (ubiquinone) activity"/>
    <property type="evidence" value="ECO:0007669"/>
    <property type="project" value="UniProtKB-EC"/>
</dbReference>
<dbReference type="EC" id="7.1.1.2" evidence="3"/>
<comment type="subcellular location">
    <subcellularLocation>
        <location evidence="1">Membrane</location>
        <topology evidence="1">Multi-pass membrane protein</topology>
    </subcellularLocation>
    <subcellularLocation>
        <location evidence="13">Mitochondrion inner membrane</location>
        <topology evidence="13">Multi-pass membrane protein</topology>
    </subcellularLocation>
</comment>
<reference evidence="15" key="1">
    <citation type="submission" date="2025-08" db="UniProtKB">
        <authorList>
            <consortium name="Ensembl"/>
        </authorList>
    </citation>
    <scope>IDENTIFICATION</scope>
</reference>
<dbReference type="GO" id="GO:0003954">
    <property type="term" value="F:NADH dehydrogenase activity"/>
    <property type="evidence" value="ECO:0007669"/>
    <property type="project" value="TreeGrafter"/>
</dbReference>
<dbReference type="GO" id="GO:0009060">
    <property type="term" value="P:aerobic respiration"/>
    <property type="evidence" value="ECO:0007669"/>
    <property type="project" value="TreeGrafter"/>
</dbReference>
<dbReference type="Proteomes" id="UP000694562">
    <property type="component" value="Unplaced"/>
</dbReference>
<evidence type="ECO:0000256" key="11">
    <source>
        <dbReference type="ARBA" id="ARBA00031024"/>
    </source>
</evidence>
<dbReference type="PANTHER" id="PTHR11432:SF3">
    <property type="entry name" value="NADH-UBIQUINONE OXIDOREDUCTASE CHAIN 1"/>
    <property type="match status" value="1"/>
</dbReference>
<organism evidence="15 16">
    <name type="scientific">Falco tinnunculus</name>
    <name type="common">Common kestrel</name>
    <dbReference type="NCBI Taxonomy" id="100819"/>
    <lineage>
        <taxon>Eukaryota</taxon>
        <taxon>Metazoa</taxon>
        <taxon>Chordata</taxon>
        <taxon>Craniata</taxon>
        <taxon>Vertebrata</taxon>
        <taxon>Euteleostomi</taxon>
        <taxon>Archelosauria</taxon>
        <taxon>Archosauria</taxon>
        <taxon>Dinosauria</taxon>
        <taxon>Saurischia</taxon>
        <taxon>Theropoda</taxon>
        <taxon>Coelurosauria</taxon>
        <taxon>Aves</taxon>
        <taxon>Neognathae</taxon>
        <taxon>Neoaves</taxon>
        <taxon>Telluraves</taxon>
        <taxon>Australaves</taxon>
        <taxon>Falconiformes</taxon>
        <taxon>Falconidae</taxon>
        <taxon>Falco</taxon>
    </lineage>
</organism>
<dbReference type="InterPro" id="IPR001694">
    <property type="entry name" value="NADH_UbQ_OxRdtase_su1/FPO"/>
</dbReference>
<evidence type="ECO:0000256" key="1">
    <source>
        <dbReference type="ARBA" id="ARBA00004141"/>
    </source>
</evidence>
<name>A0A8C4ULR0_FALTI</name>
<keyword evidence="9 13" id="KW-0520">NAD</keyword>
<evidence type="ECO:0000256" key="13">
    <source>
        <dbReference type="RuleBase" id="RU000471"/>
    </source>
</evidence>
<dbReference type="PANTHER" id="PTHR11432">
    <property type="entry name" value="NADH DEHYDROGENASE SUBUNIT 1"/>
    <property type="match status" value="1"/>
</dbReference>
<dbReference type="PROSITE" id="PS00667">
    <property type="entry name" value="COMPLEX1_ND1_1"/>
    <property type="match status" value="1"/>
</dbReference>
<dbReference type="InterPro" id="IPR018086">
    <property type="entry name" value="NADH_UbQ_OxRdtase_su1_CS"/>
</dbReference>
<evidence type="ECO:0000313" key="16">
    <source>
        <dbReference type="Proteomes" id="UP000694562"/>
    </source>
</evidence>
<keyword evidence="8 14" id="KW-1133">Transmembrane helix</keyword>
<dbReference type="Pfam" id="PF00146">
    <property type="entry name" value="NADHdh"/>
    <property type="match status" value="1"/>
</dbReference>
<evidence type="ECO:0000256" key="12">
    <source>
        <dbReference type="ARBA" id="ARBA00049551"/>
    </source>
</evidence>
<keyword evidence="10 14" id="KW-0472">Membrane</keyword>
<evidence type="ECO:0000256" key="8">
    <source>
        <dbReference type="ARBA" id="ARBA00022989"/>
    </source>
</evidence>